<dbReference type="AlphaFoldDB" id="A0A0C2G6M5"/>
<evidence type="ECO:0000313" key="1">
    <source>
        <dbReference type="EMBL" id="KIH52726.1"/>
    </source>
</evidence>
<evidence type="ECO:0000313" key="2">
    <source>
        <dbReference type="Proteomes" id="UP000054047"/>
    </source>
</evidence>
<organism evidence="1 2">
    <name type="scientific">Ancylostoma duodenale</name>
    <dbReference type="NCBI Taxonomy" id="51022"/>
    <lineage>
        <taxon>Eukaryota</taxon>
        <taxon>Metazoa</taxon>
        <taxon>Ecdysozoa</taxon>
        <taxon>Nematoda</taxon>
        <taxon>Chromadorea</taxon>
        <taxon>Rhabditida</taxon>
        <taxon>Rhabditina</taxon>
        <taxon>Rhabditomorpha</taxon>
        <taxon>Strongyloidea</taxon>
        <taxon>Ancylostomatidae</taxon>
        <taxon>Ancylostomatinae</taxon>
        <taxon>Ancylostoma</taxon>
    </lineage>
</organism>
<dbReference type="Proteomes" id="UP000054047">
    <property type="component" value="Unassembled WGS sequence"/>
</dbReference>
<proteinExistence type="predicted"/>
<dbReference type="EMBL" id="KN742934">
    <property type="protein sequence ID" value="KIH52726.1"/>
    <property type="molecule type" value="Genomic_DNA"/>
</dbReference>
<gene>
    <name evidence="1" type="ORF">ANCDUO_17170</name>
</gene>
<sequence length="62" mass="6380">MCVLANQLHSSTTLAPLWGHHTIRPALSDRCGPLDELGIVGGVAVVVGEGTDEVPPTGHAIL</sequence>
<name>A0A0C2G6M5_9BILA</name>
<reference evidence="1 2" key="1">
    <citation type="submission" date="2013-12" db="EMBL/GenBank/DDBJ databases">
        <title>Draft genome of the parsitic nematode Ancylostoma duodenale.</title>
        <authorList>
            <person name="Mitreva M."/>
        </authorList>
    </citation>
    <scope>NUCLEOTIDE SEQUENCE [LARGE SCALE GENOMIC DNA]</scope>
    <source>
        <strain evidence="1 2">Zhejiang</strain>
    </source>
</reference>
<accession>A0A0C2G6M5</accession>
<keyword evidence="2" id="KW-1185">Reference proteome</keyword>
<protein>
    <submittedName>
        <fullName evidence="1">Uncharacterized protein</fullName>
    </submittedName>
</protein>